<feature type="region of interest" description="Disordered" evidence="1">
    <location>
        <begin position="1"/>
        <end position="26"/>
    </location>
</feature>
<organism evidence="2 4">
    <name type="scientific">Oryza sativa subsp. japonica</name>
    <name type="common">Rice</name>
    <dbReference type="NCBI Taxonomy" id="39947"/>
    <lineage>
        <taxon>Eukaryota</taxon>
        <taxon>Viridiplantae</taxon>
        <taxon>Streptophyta</taxon>
        <taxon>Embryophyta</taxon>
        <taxon>Tracheophyta</taxon>
        <taxon>Spermatophyta</taxon>
        <taxon>Magnoliopsida</taxon>
        <taxon>Liliopsida</taxon>
        <taxon>Poales</taxon>
        <taxon>Poaceae</taxon>
        <taxon>BOP clade</taxon>
        <taxon>Oryzoideae</taxon>
        <taxon>Oryzeae</taxon>
        <taxon>Oryzinae</taxon>
        <taxon>Oryza</taxon>
        <taxon>Oryza sativa</taxon>
    </lineage>
</organism>
<evidence type="ECO:0000256" key="1">
    <source>
        <dbReference type="SAM" id="MobiDB-lite"/>
    </source>
</evidence>
<dbReference type="EMBL" id="AP004757">
    <property type="protein sequence ID" value="BAD33235.1"/>
    <property type="molecule type" value="Genomic_DNA"/>
</dbReference>
<feature type="compositionally biased region" description="Low complexity" evidence="1">
    <location>
        <begin position="93"/>
        <end position="104"/>
    </location>
</feature>
<dbReference type="AlphaFoldDB" id="A0A0P0WWC6"/>
<proteinExistence type="predicted"/>
<evidence type="ECO:0000313" key="3">
    <source>
        <dbReference type="EMBL" id="BAD61879.1"/>
    </source>
</evidence>
<feature type="compositionally biased region" description="Gly residues" evidence="1">
    <location>
        <begin position="1"/>
        <end position="11"/>
    </location>
</feature>
<evidence type="ECO:0000313" key="2">
    <source>
        <dbReference type="EMBL" id="BAD33235.1"/>
    </source>
</evidence>
<reference evidence="4" key="4">
    <citation type="journal article" date="2008" name="Nucleic Acids Res.">
        <title>The rice annotation project database (RAP-DB): 2008 update.</title>
        <authorList>
            <consortium name="The rice annotation project (RAP)"/>
        </authorList>
    </citation>
    <scope>GENOME REANNOTATION</scope>
    <source>
        <strain evidence="4">cv. Nipponbare</strain>
    </source>
</reference>
<reference evidence="2" key="2">
    <citation type="submission" date="2002-02" db="EMBL/GenBank/DDBJ databases">
        <title>Oryza sativa nipponbare(GA3) genomic DNA, chromosome 6, PAC clone:P0652D10.</title>
        <authorList>
            <person name="Sasaki T."/>
            <person name="Matsumoto T."/>
            <person name="Yamamoto K."/>
        </authorList>
    </citation>
    <scope>NUCLEOTIDE SEQUENCE</scope>
</reference>
<dbReference type="EMBL" id="AP004750">
    <property type="protein sequence ID" value="BAD61879.1"/>
    <property type="molecule type" value="Genomic_DNA"/>
</dbReference>
<reference evidence="4" key="3">
    <citation type="journal article" date="2005" name="Nature">
        <title>The map-based sequence of the rice genome.</title>
        <authorList>
            <consortium name="International rice genome sequencing project (IRGSP)"/>
            <person name="Matsumoto T."/>
            <person name="Wu J."/>
            <person name="Kanamori H."/>
            <person name="Katayose Y."/>
            <person name="Fujisawa M."/>
            <person name="Namiki N."/>
            <person name="Mizuno H."/>
            <person name="Yamamoto K."/>
            <person name="Antonio B.A."/>
            <person name="Baba T."/>
            <person name="Sakata K."/>
            <person name="Nagamura Y."/>
            <person name="Aoki H."/>
            <person name="Arikawa K."/>
            <person name="Arita K."/>
            <person name="Bito T."/>
            <person name="Chiden Y."/>
            <person name="Fujitsuka N."/>
            <person name="Fukunaka R."/>
            <person name="Hamada M."/>
            <person name="Harada C."/>
            <person name="Hayashi A."/>
            <person name="Hijishita S."/>
            <person name="Honda M."/>
            <person name="Hosokawa S."/>
            <person name="Ichikawa Y."/>
            <person name="Idonuma A."/>
            <person name="Iijima M."/>
            <person name="Ikeda M."/>
            <person name="Ikeno M."/>
            <person name="Ito K."/>
            <person name="Ito S."/>
            <person name="Ito T."/>
            <person name="Ito Y."/>
            <person name="Ito Y."/>
            <person name="Iwabuchi A."/>
            <person name="Kamiya K."/>
            <person name="Karasawa W."/>
            <person name="Kurita K."/>
            <person name="Katagiri S."/>
            <person name="Kikuta A."/>
            <person name="Kobayashi H."/>
            <person name="Kobayashi N."/>
            <person name="Machita K."/>
            <person name="Maehara T."/>
            <person name="Masukawa M."/>
            <person name="Mizubayashi T."/>
            <person name="Mukai Y."/>
            <person name="Nagasaki H."/>
            <person name="Nagata Y."/>
            <person name="Naito S."/>
            <person name="Nakashima M."/>
            <person name="Nakama Y."/>
            <person name="Nakamichi Y."/>
            <person name="Nakamura M."/>
            <person name="Meguro A."/>
            <person name="Negishi M."/>
            <person name="Ohta I."/>
            <person name="Ohta T."/>
            <person name="Okamoto M."/>
            <person name="Ono N."/>
            <person name="Saji S."/>
            <person name="Sakaguchi M."/>
            <person name="Sakai K."/>
            <person name="Shibata M."/>
            <person name="Shimokawa T."/>
            <person name="Song J."/>
            <person name="Takazaki Y."/>
            <person name="Terasawa K."/>
            <person name="Tsugane M."/>
            <person name="Tsuji K."/>
            <person name="Ueda S."/>
            <person name="Waki K."/>
            <person name="Yamagata H."/>
            <person name="Yamamoto M."/>
            <person name="Yamamoto S."/>
            <person name="Yamane H."/>
            <person name="Yoshiki S."/>
            <person name="Yoshihara R."/>
            <person name="Yukawa K."/>
            <person name="Zhong H."/>
            <person name="Yano M."/>
            <person name="Yuan Q."/>
            <person name="Ouyang S."/>
            <person name="Liu J."/>
            <person name="Jones K.M."/>
            <person name="Gansberger K."/>
            <person name="Moffat K."/>
            <person name="Hill J."/>
            <person name="Bera J."/>
            <person name="Fadrosh D."/>
            <person name="Jin S."/>
            <person name="Johri S."/>
            <person name="Kim M."/>
            <person name="Overton L."/>
            <person name="Reardon M."/>
            <person name="Tsitrin T."/>
            <person name="Vuong H."/>
            <person name="Weaver B."/>
            <person name="Ciecko A."/>
            <person name="Tallon L."/>
            <person name="Jackson J."/>
            <person name="Pai G."/>
            <person name="Aken S.V."/>
            <person name="Utterback T."/>
            <person name="Reidmuller S."/>
            <person name="Feldblyum T."/>
            <person name="Hsiao J."/>
            <person name="Zismann V."/>
            <person name="Iobst S."/>
            <person name="de Vazeille A.R."/>
            <person name="Buell C.R."/>
            <person name="Ying K."/>
            <person name="Li Y."/>
            <person name="Lu T."/>
            <person name="Huang Y."/>
            <person name="Zhao Q."/>
            <person name="Feng Q."/>
            <person name="Zhang L."/>
            <person name="Zhu J."/>
            <person name="Weng Q."/>
            <person name="Mu J."/>
            <person name="Lu Y."/>
            <person name="Fan D."/>
            <person name="Liu Y."/>
            <person name="Guan J."/>
            <person name="Zhang Y."/>
            <person name="Yu S."/>
            <person name="Liu X."/>
            <person name="Zhang Y."/>
            <person name="Hong G."/>
            <person name="Han B."/>
            <person name="Choisne N."/>
            <person name="Demange N."/>
            <person name="Orjeda G."/>
            <person name="Samain S."/>
            <person name="Cattolico L."/>
            <person name="Pelletier E."/>
            <person name="Couloux A."/>
            <person name="Segurens B."/>
            <person name="Wincker P."/>
            <person name="D'Hont A."/>
            <person name="Scarpelli C."/>
            <person name="Weissenbach J."/>
            <person name="Salanoubat M."/>
            <person name="Quetier F."/>
            <person name="Yu Y."/>
            <person name="Kim H.R."/>
            <person name="Rambo T."/>
            <person name="Currie J."/>
            <person name="Collura K."/>
            <person name="Luo M."/>
            <person name="Yang T."/>
            <person name="Ammiraju J.S.S."/>
            <person name="Engler F."/>
            <person name="Soderlund C."/>
            <person name="Wing R.A."/>
            <person name="Palmer L.E."/>
            <person name="de la Bastide M."/>
            <person name="Spiegel L."/>
            <person name="Nascimento L."/>
            <person name="Zutavern T."/>
            <person name="O'Shaughnessy A."/>
            <person name="Dike S."/>
            <person name="Dedhia N."/>
            <person name="Preston R."/>
            <person name="Balija V."/>
            <person name="McCombie W.R."/>
            <person name="Chow T."/>
            <person name="Chen H."/>
            <person name="Chung M."/>
            <person name="Chen C."/>
            <person name="Shaw J."/>
            <person name="Wu H."/>
            <person name="Hsiao K."/>
            <person name="Chao Y."/>
            <person name="Chu M."/>
            <person name="Cheng C."/>
            <person name="Hour A."/>
            <person name="Lee P."/>
            <person name="Lin S."/>
            <person name="Lin Y."/>
            <person name="Liou J."/>
            <person name="Liu S."/>
            <person name="Hsing Y."/>
            <person name="Raghuvanshi S."/>
            <person name="Mohanty A."/>
            <person name="Bharti A.K."/>
            <person name="Gaur A."/>
            <person name="Gupta V."/>
            <person name="Kumar D."/>
            <person name="Ravi V."/>
            <person name="Vij S."/>
            <person name="Kapur A."/>
            <person name="Khurana P."/>
            <person name="Khurana P."/>
            <person name="Khurana J.P."/>
            <person name="Tyagi A.K."/>
            <person name="Gaikwad K."/>
            <person name="Singh A."/>
            <person name="Dalal V."/>
            <person name="Srivastava S."/>
            <person name="Dixit A."/>
            <person name="Pal A.K."/>
            <person name="Ghazi I.A."/>
            <person name="Yadav M."/>
            <person name="Pandit A."/>
            <person name="Bhargava A."/>
            <person name="Sureshbabu K."/>
            <person name="Batra K."/>
            <person name="Sharma T.R."/>
            <person name="Mohapatra T."/>
            <person name="Singh N.K."/>
            <person name="Messing J."/>
            <person name="Nelson A.B."/>
            <person name="Fuks G."/>
            <person name="Kavchok S."/>
            <person name="Keizer G."/>
            <person name="Linton E."/>
            <person name="Llaca V."/>
            <person name="Song R."/>
            <person name="Tanyolac B."/>
            <person name="Young S."/>
            <person name="Ho-Il K."/>
            <person name="Hahn J.H."/>
            <person name="Sangsakoo G."/>
            <person name="Vanavichit A."/>
            <person name="de Mattos Luiz.A.T."/>
            <person name="Zimmer P.D."/>
            <person name="Malone G."/>
            <person name="Dellagostin O."/>
            <person name="de Oliveira A.C."/>
            <person name="Bevan M."/>
            <person name="Bancroft I."/>
            <person name="Minx P."/>
            <person name="Cordum H."/>
            <person name="Wilson R."/>
            <person name="Cheng Z."/>
            <person name="Jin W."/>
            <person name="Jiang J."/>
            <person name="Leong S.A."/>
            <person name="Iwama H."/>
            <person name="Gojobori T."/>
            <person name="Itoh T."/>
            <person name="Niimura Y."/>
            <person name="Fujii Y."/>
            <person name="Habara T."/>
            <person name="Sakai H."/>
            <person name="Sato Y."/>
            <person name="Wilson G."/>
            <person name="Kumar K."/>
            <person name="McCouch S."/>
            <person name="Juretic N."/>
            <person name="Hoen D."/>
            <person name="Wright S."/>
            <person name="Bruskiewich R."/>
            <person name="Bureau T."/>
            <person name="Miyao A."/>
            <person name="Hirochika H."/>
            <person name="Nishikawa T."/>
            <person name="Kadowaki K."/>
            <person name="Sugiura M."/>
            <person name="Burr B."/>
            <person name="Sasaki T."/>
        </authorList>
    </citation>
    <scope>NUCLEOTIDE SEQUENCE [LARGE SCALE GENOMIC DNA]</scope>
    <source>
        <strain evidence="4">cv. Nipponbare</strain>
    </source>
</reference>
<gene>
    <name evidence="3" type="ORF">P0421H01.41</name>
    <name evidence="2" type="ORF">P0652D10.11</name>
</gene>
<feature type="region of interest" description="Disordered" evidence="1">
    <location>
        <begin position="83"/>
        <end position="112"/>
    </location>
</feature>
<evidence type="ECO:0000313" key="4">
    <source>
        <dbReference type="Proteomes" id="UP000000763"/>
    </source>
</evidence>
<protein>
    <submittedName>
        <fullName evidence="2">Uncharacterized protein</fullName>
    </submittedName>
</protein>
<reference evidence="3" key="1">
    <citation type="submission" date="2002-02" db="EMBL/GenBank/DDBJ databases">
        <title>Oryza sativa nipponbare(GA3) genomic DNA, chromosome 6, PAC clone:P0421H01.</title>
        <authorList>
            <person name="Sasaki T."/>
            <person name="Matsumoto T."/>
            <person name="Yamamoto K."/>
        </authorList>
    </citation>
    <scope>NUCLEOTIDE SEQUENCE</scope>
</reference>
<accession>A0A0P0WWC6</accession>
<sequence>MVESVGKGGWSDSGKHGGAMATTDAASWRRRWRGGHNILVRAMTCKGDDRSFRRRWVAQMGAWLPLPPMLPVAQLLQRSTSRSSAPLPLYPHSSIVTPSLSSLSTRRHGQRR</sequence>
<dbReference type="Proteomes" id="UP000000763">
    <property type="component" value="Chromosome 6"/>
</dbReference>
<name>A0A0P0WWC6_ORYSJ</name>